<dbReference type="AlphaFoldDB" id="R7QMW8"/>
<dbReference type="Gramene" id="CDF33520">
    <property type="protein sequence ID" value="CDF33520"/>
    <property type="gene ID" value="CHC_T00002321001"/>
</dbReference>
<gene>
    <name evidence="3" type="ORF">CHC_T00000110001</name>
    <name evidence="2" type="ORF">CHC_T00002321001</name>
</gene>
<reference evidence="3" key="2">
    <citation type="journal article" date="2013" name="Proc. Natl. Acad. Sci. U.S.A.">
        <title>Genome structure and metabolic features in the red seaweed Chondrus crispus shed light on evolution of the Archaeplastida.</title>
        <authorList>
            <person name="Collen J."/>
            <person name="Porcel B."/>
            <person name="Carre W."/>
            <person name="Ball S.G."/>
            <person name="Chaparro C."/>
            <person name="Tonon T."/>
            <person name="Barbeyron T."/>
            <person name="Michel G."/>
            <person name="Noel B."/>
            <person name="Valentin K."/>
            <person name="Elias M."/>
            <person name="Artiguenave F."/>
            <person name="Arun A."/>
            <person name="Aury J.M."/>
            <person name="Barbosa-Neto J.F."/>
            <person name="Bothwell J.H."/>
            <person name="Bouget F.Y."/>
            <person name="Brillet L."/>
            <person name="Cabello-Hurtado F."/>
            <person name="Capella-Gutierrez S."/>
            <person name="Charrier B."/>
            <person name="Cladiere L."/>
            <person name="Cock J.M."/>
            <person name="Coelho S.M."/>
            <person name="Colleoni C."/>
            <person name="Czjzek M."/>
            <person name="Da Silva C."/>
            <person name="Delage L."/>
            <person name="Denoeud F."/>
            <person name="Deschamps P."/>
            <person name="Dittami S.M."/>
            <person name="Gabalden T."/>
            <person name="Gachon C.M."/>
            <person name="Groisillier A."/>
            <person name="Herve C."/>
            <person name="Jabbari K."/>
            <person name="Katinka M."/>
            <person name="Kloareg B."/>
            <person name="Kowalczyk N."/>
            <person name="Labadie K."/>
            <person name="Leblanc C."/>
            <person name="Lopez P.J."/>
            <person name="McLachlan D.H."/>
            <person name="Meslet-Cladiere L."/>
            <person name="Moustafa A."/>
            <person name="Nehr Z."/>
            <person name="Nyvall Collen P."/>
            <person name="Panaud O."/>
            <person name="Partensky F."/>
            <person name="Poulain J."/>
            <person name="Rensing S.A."/>
            <person name="Rousvoal S."/>
            <person name="Samson G."/>
            <person name="Symeonidi A."/>
            <person name="Weissenbach J."/>
            <person name="Zambounis A."/>
            <person name="Wincker P."/>
            <person name="Boyen C."/>
        </authorList>
    </citation>
    <scope>NUCLEOTIDE SEQUENCE [LARGE SCALE GENOMIC DNA]</scope>
    <source>
        <strain evidence="3">Stackhouse</strain>
    </source>
</reference>
<reference evidence="3" key="3">
    <citation type="submission" date="2013-05" db="EMBL/GenBank/DDBJ databases">
        <authorList>
            <person name="Genoscope - CEA"/>
        </authorList>
    </citation>
    <scope>NUCLEOTIDE SEQUENCE</scope>
    <source>
        <strain evidence="3">Stackhouse</strain>
    </source>
</reference>
<reference evidence="4" key="1">
    <citation type="journal article" date="2013" name="Proc. Natl. Acad. Sci. U.S.A.">
        <title>Genome structure and metabolic features in the red seaweed Chondrus crispus shed light on evolution of the Archaeplastida.</title>
        <authorList>
            <person name="Collen J."/>
            <person name="Porcel B."/>
            <person name="Carre W."/>
            <person name="Ball S.G."/>
            <person name="Chaparro C."/>
            <person name="Tonon T."/>
            <person name="Barbeyron T."/>
            <person name="Michel G."/>
            <person name="Noel B."/>
            <person name="Valentin K."/>
            <person name="Elias M."/>
            <person name="Artiguenave F."/>
            <person name="Arun A."/>
            <person name="Aury J.M."/>
            <person name="Barbosa-Neto J.F."/>
            <person name="Bothwell J.H."/>
            <person name="Bouget F.Y."/>
            <person name="Brillet L."/>
            <person name="Cabello-Hurtado F."/>
            <person name="Capella-Gutierrez S."/>
            <person name="Charrier B."/>
            <person name="Cladiere L."/>
            <person name="Cock J.M."/>
            <person name="Coelho S.M."/>
            <person name="Colleoni C."/>
            <person name="Czjzek M."/>
            <person name="Da Silva C."/>
            <person name="Delage L."/>
            <person name="Denoeud F."/>
            <person name="Deschamps P."/>
            <person name="Dittami S.M."/>
            <person name="Gabaldon T."/>
            <person name="Gachon C.M."/>
            <person name="Groisillier A."/>
            <person name="Herve C."/>
            <person name="Jabbari K."/>
            <person name="Katinka M."/>
            <person name="Kloareg B."/>
            <person name="Kowalczyk N."/>
            <person name="Labadie K."/>
            <person name="Leblanc C."/>
            <person name="Lopez P.J."/>
            <person name="McLachlan D.H."/>
            <person name="Meslet-Cladiere L."/>
            <person name="Moustafa A."/>
            <person name="Nehr Z."/>
            <person name="Nyvall Collen P."/>
            <person name="Panaud O."/>
            <person name="Partensky F."/>
            <person name="Poulain J."/>
            <person name="Rensing S.A."/>
            <person name="Rousvoal S."/>
            <person name="Samson G."/>
            <person name="Symeonidi A."/>
            <person name="Weissenbach J."/>
            <person name="Zambounis A."/>
            <person name="Wincker P."/>
            <person name="Boyen C."/>
        </authorList>
    </citation>
    <scope>NUCLEOTIDE SEQUENCE [LARGE SCALE GENOMIC DNA]</scope>
    <source>
        <strain evidence="4">cv. Stackhouse</strain>
    </source>
</reference>
<dbReference type="Proteomes" id="UP000012073">
    <property type="component" value="Unassembled WGS sequence"/>
</dbReference>
<dbReference type="KEGG" id="ccp:CHC_T00002321001"/>
<name>R7QMW8_CHOCR</name>
<dbReference type="EMBL" id="HG002000">
    <property type="protein sequence ID" value="CDF39108.1"/>
    <property type="molecule type" value="Genomic_DNA"/>
</dbReference>
<dbReference type="EMBL" id="HG001649">
    <property type="protein sequence ID" value="CDF33520.1"/>
    <property type="molecule type" value="Genomic_DNA"/>
</dbReference>
<sequence length="449" mass="51028">MNNHVFDSSSGRQYTLQDSFRKDMRKLLDSGVGSDVSFIINGVSPGIPAHSSIVAVRCKAIRSEVCKFRSKGRDNDRAETSTMEIPIDSVSLPIFRKVLEYVYTGTIALQAADVYDVCSISAQLGIGSLQSIVFSYLRNEENVRQIVTVLDRALQDSEQNRLLVVRLTEYLAENCSKLLWRAPYEELSVDLMLHIIKQENLGASEYEIWQALVEWGCMQCSVSPPKAVSAMSEREKKRVRECLQRFCRPGYLRILNFDTETFAREVEPLGSFPPAEMLLKYRFDAVAGNAAFEHAYHGDRYSFLLRVRQRTACYESTSHPHPRGVSQTFKVQMPRWATEMKVVFDPRTALGRYSELEFCTDERRAMRVYSVRASEVPGTMCLLSDVETTTPYWAQSRLQNHGERSGVSARALGVEPIYISGNSFWCTFYSPQNVGDSAWGYKFFVSIAR</sequence>
<proteinExistence type="predicted"/>
<dbReference type="Gramene" id="CDF39108">
    <property type="protein sequence ID" value="CDF39108"/>
    <property type="gene ID" value="CHC_T00000110001"/>
</dbReference>
<dbReference type="OMA" id="CYESTSH"/>
<dbReference type="InterPro" id="IPR011333">
    <property type="entry name" value="SKP1/BTB/POZ_sf"/>
</dbReference>
<dbReference type="InterPro" id="IPR051481">
    <property type="entry name" value="BTB-POZ/Galectin-3-binding"/>
</dbReference>
<protein>
    <recommendedName>
        <fullName evidence="1">BTB domain-containing protein</fullName>
    </recommendedName>
</protein>
<dbReference type="InterPro" id="IPR000210">
    <property type="entry name" value="BTB/POZ_dom"/>
</dbReference>
<dbReference type="PANTHER" id="PTHR24410">
    <property type="entry name" value="HL07962P-RELATED"/>
    <property type="match status" value="1"/>
</dbReference>
<dbReference type="SMART" id="SM00225">
    <property type="entry name" value="BTB"/>
    <property type="match status" value="1"/>
</dbReference>
<dbReference type="GeneID" id="17321040"/>
<evidence type="ECO:0000313" key="4">
    <source>
        <dbReference type="Proteomes" id="UP000012073"/>
    </source>
</evidence>
<dbReference type="SUPFAM" id="SSF54695">
    <property type="entry name" value="POZ domain"/>
    <property type="match status" value="1"/>
</dbReference>
<dbReference type="GeneID" id="17326735"/>
<dbReference type="Gene3D" id="3.30.710.10">
    <property type="entry name" value="Potassium Channel Kv1.1, Chain A"/>
    <property type="match status" value="1"/>
</dbReference>
<dbReference type="RefSeq" id="XP_005713323.1">
    <property type="nucleotide sequence ID" value="XM_005713266.1"/>
</dbReference>
<dbReference type="Pfam" id="PF00651">
    <property type="entry name" value="BTB"/>
    <property type="match status" value="1"/>
</dbReference>
<accession>R7QMW8</accession>
<dbReference type="STRING" id="2769.R7QMW8"/>
<keyword evidence="4" id="KW-1185">Reference proteome</keyword>
<evidence type="ECO:0000313" key="3">
    <source>
        <dbReference type="EMBL" id="CDF39108.1"/>
    </source>
</evidence>
<dbReference type="PANTHER" id="PTHR24410:SF23">
    <property type="entry name" value="BTB DOMAIN-CONTAINING PROTEIN-RELATED"/>
    <property type="match status" value="1"/>
</dbReference>
<organism evidence="3 4">
    <name type="scientific">Chondrus crispus</name>
    <name type="common">Carrageen Irish moss</name>
    <name type="synonym">Polymorpha crispa</name>
    <dbReference type="NCBI Taxonomy" id="2769"/>
    <lineage>
        <taxon>Eukaryota</taxon>
        <taxon>Rhodophyta</taxon>
        <taxon>Florideophyceae</taxon>
        <taxon>Rhodymeniophycidae</taxon>
        <taxon>Gigartinales</taxon>
        <taxon>Gigartinaceae</taxon>
        <taxon>Chondrus</taxon>
    </lineage>
</organism>
<dbReference type="OrthoDB" id="25620at2759"/>
<evidence type="ECO:0000313" key="2">
    <source>
        <dbReference type="EMBL" id="CDF33520.1"/>
    </source>
</evidence>
<dbReference type="PROSITE" id="PS50097">
    <property type="entry name" value="BTB"/>
    <property type="match status" value="1"/>
</dbReference>
<evidence type="ECO:0000259" key="1">
    <source>
        <dbReference type="PROSITE" id="PS50097"/>
    </source>
</evidence>
<dbReference type="KEGG" id="ccp:CHC_T00000110001"/>
<feature type="domain" description="BTB" evidence="1">
    <location>
        <begin position="34"/>
        <end position="111"/>
    </location>
</feature>
<dbReference type="RefSeq" id="XP_005719019.1">
    <property type="nucleotide sequence ID" value="XM_005718962.1"/>
</dbReference>